<feature type="repeat" description="WD" evidence="6">
    <location>
        <begin position="127"/>
        <end position="164"/>
    </location>
</feature>
<dbReference type="EMBL" id="JANBVO010000013">
    <property type="protein sequence ID" value="KAJ9148240.1"/>
    <property type="molecule type" value="Genomic_DNA"/>
</dbReference>
<dbReference type="InterPro" id="IPR036322">
    <property type="entry name" value="WD40_repeat_dom_sf"/>
</dbReference>
<dbReference type="InterPro" id="IPR015943">
    <property type="entry name" value="WD40/YVTN_repeat-like_dom_sf"/>
</dbReference>
<evidence type="ECO:0000256" key="3">
    <source>
        <dbReference type="ARBA" id="ARBA00022574"/>
    </source>
</evidence>
<dbReference type="InterPro" id="IPR051980">
    <property type="entry name" value="WD_repeat_MORG1"/>
</dbReference>
<keyword evidence="2" id="KW-0963">Cytoplasm</keyword>
<dbReference type="PANTHER" id="PTHR22842:SF3">
    <property type="entry name" value="WD REPEAT DOMAIN-CONTAINING PROTEIN 83"/>
    <property type="match status" value="1"/>
</dbReference>
<proteinExistence type="inferred from homology"/>
<dbReference type="InterPro" id="IPR020472">
    <property type="entry name" value="WD40_PAC1"/>
</dbReference>
<dbReference type="AlphaFoldDB" id="A0AA38RHK0"/>
<accession>A0AA38RHK0</accession>
<sequence>MSFPDKPVAHLLGANGPIHAVTYSASPGTYILTGSSDRSVRLYNPAPSTSARPSSTFITKQNTEAAAKPIIPEGRLIQTYAAHGYEVLSLAVAGDNARFASAGGDRAVFLWDVATAQTLRRFSGNGVHGHSSRVNCVAFGGADDSLVVSGGFDTTVRVWDTRSGGTGGGKPVQVLNEARDAVAALVVRDAEIVAGSVDGRVRSYDVRMGRVTTDVIGASVTSLCLTRDGRAALVGSLDSKVRLMDRESGECLKTYADAGWRNEELRVQSVLGGKEKFIVAGDEMTAVNGEPVGNNGRLWAWDLLSGKLVAKVSVPWGPSGSDARKKVVGRDGKEKERKNVVSCVAWRDSGWGDQFCVGGTSGTVTVFGSL</sequence>
<name>A0AA38RHK0_9PEZI</name>
<evidence type="ECO:0000256" key="1">
    <source>
        <dbReference type="ARBA" id="ARBA00004496"/>
    </source>
</evidence>
<keyword evidence="3 6" id="KW-0853">WD repeat</keyword>
<keyword evidence="8" id="KW-1185">Reference proteome</keyword>
<evidence type="ECO:0000313" key="7">
    <source>
        <dbReference type="EMBL" id="KAJ9148240.1"/>
    </source>
</evidence>
<gene>
    <name evidence="7" type="ORF">NKR23_g5119</name>
</gene>
<comment type="caution">
    <text evidence="7">The sequence shown here is derived from an EMBL/GenBank/DDBJ whole genome shotgun (WGS) entry which is preliminary data.</text>
</comment>
<dbReference type="Gene3D" id="2.130.10.10">
    <property type="entry name" value="YVTN repeat-like/Quinoprotein amine dehydrogenase"/>
    <property type="match status" value="1"/>
</dbReference>
<feature type="repeat" description="WD" evidence="6">
    <location>
        <begin position="11"/>
        <end position="44"/>
    </location>
</feature>
<dbReference type="InterPro" id="IPR001680">
    <property type="entry name" value="WD40_rpt"/>
</dbReference>
<keyword evidence="4" id="KW-0677">Repeat</keyword>
<protein>
    <submittedName>
        <fullName evidence="7">WD repeat domain-containing protein 83</fullName>
    </submittedName>
</protein>
<evidence type="ECO:0000256" key="4">
    <source>
        <dbReference type="ARBA" id="ARBA00022737"/>
    </source>
</evidence>
<dbReference type="InterPro" id="IPR019775">
    <property type="entry name" value="WD40_repeat_CS"/>
</dbReference>
<evidence type="ECO:0000313" key="8">
    <source>
        <dbReference type="Proteomes" id="UP001174694"/>
    </source>
</evidence>
<dbReference type="SUPFAM" id="SSF50978">
    <property type="entry name" value="WD40 repeat-like"/>
    <property type="match status" value="1"/>
</dbReference>
<dbReference type="PROSITE" id="PS50082">
    <property type="entry name" value="WD_REPEATS_2"/>
    <property type="match status" value="3"/>
</dbReference>
<reference evidence="7" key="1">
    <citation type="submission" date="2022-07" db="EMBL/GenBank/DDBJ databases">
        <title>Fungi with potential for degradation of polypropylene.</title>
        <authorList>
            <person name="Gostincar C."/>
        </authorList>
    </citation>
    <scope>NUCLEOTIDE SEQUENCE</scope>
    <source>
        <strain evidence="7">EXF-13308</strain>
    </source>
</reference>
<organism evidence="7 8">
    <name type="scientific">Pleurostoma richardsiae</name>
    <dbReference type="NCBI Taxonomy" id="41990"/>
    <lineage>
        <taxon>Eukaryota</taxon>
        <taxon>Fungi</taxon>
        <taxon>Dikarya</taxon>
        <taxon>Ascomycota</taxon>
        <taxon>Pezizomycotina</taxon>
        <taxon>Sordariomycetes</taxon>
        <taxon>Sordariomycetidae</taxon>
        <taxon>Calosphaeriales</taxon>
        <taxon>Pleurostomataceae</taxon>
        <taxon>Pleurostoma</taxon>
    </lineage>
</organism>
<dbReference type="PROSITE" id="PS50294">
    <property type="entry name" value="WD_REPEATS_REGION"/>
    <property type="match status" value="2"/>
</dbReference>
<evidence type="ECO:0000256" key="6">
    <source>
        <dbReference type="PROSITE-ProRule" id="PRU00221"/>
    </source>
</evidence>
<evidence type="ECO:0000256" key="5">
    <source>
        <dbReference type="ARBA" id="ARBA00038145"/>
    </source>
</evidence>
<dbReference type="GO" id="GO:0071013">
    <property type="term" value="C:catalytic step 2 spliceosome"/>
    <property type="evidence" value="ECO:0007669"/>
    <property type="project" value="TreeGrafter"/>
</dbReference>
<dbReference type="Proteomes" id="UP001174694">
    <property type="component" value="Unassembled WGS sequence"/>
</dbReference>
<dbReference type="Pfam" id="PF00400">
    <property type="entry name" value="WD40"/>
    <property type="match status" value="3"/>
</dbReference>
<dbReference type="PRINTS" id="PR00320">
    <property type="entry name" value="GPROTEINBRPT"/>
</dbReference>
<dbReference type="PROSITE" id="PS00678">
    <property type="entry name" value="WD_REPEATS_1"/>
    <property type="match status" value="1"/>
</dbReference>
<dbReference type="PANTHER" id="PTHR22842">
    <property type="entry name" value="WD40 REPEAT PROTEIN"/>
    <property type="match status" value="1"/>
</dbReference>
<evidence type="ECO:0000256" key="2">
    <source>
        <dbReference type="ARBA" id="ARBA00022490"/>
    </source>
</evidence>
<dbReference type="GO" id="GO:0000398">
    <property type="term" value="P:mRNA splicing, via spliceosome"/>
    <property type="evidence" value="ECO:0007669"/>
    <property type="project" value="TreeGrafter"/>
</dbReference>
<dbReference type="GO" id="GO:0005737">
    <property type="term" value="C:cytoplasm"/>
    <property type="evidence" value="ECO:0007669"/>
    <property type="project" value="UniProtKB-SubCell"/>
</dbReference>
<comment type="subcellular location">
    <subcellularLocation>
        <location evidence="1">Cytoplasm</location>
    </subcellularLocation>
</comment>
<feature type="repeat" description="WD" evidence="6">
    <location>
        <begin position="80"/>
        <end position="121"/>
    </location>
</feature>
<dbReference type="SMART" id="SM00320">
    <property type="entry name" value="WD40"/>
    <property type="match status" value="6"/>
</dbReference>
<comment type="similarity">
    <text evidence="5">Belongs to the WD repeat MORG1 family.</text>
</comment>